<evidence type="ECO:0008006" key="3">
    <source>
        <dbReference type="Google" id="ProtNLM"/>
    </source>
</evidence>
<keyword evidence="2" id="KW-1185">Reference proteome</keyword>
<gene>
    <name evidence="1" type="ORF">HNQ03_000466</name>
</gene>
<dbReference type="EMBL" id="JABSNO010000002">
    <property type="protein sequence ID" value="NRS91400.1"/>
    <property type="molecule type" value="Genomic_DNA"/>
</dbReference>
<dbReference type="AlphaFoldDB" id="A0A8J8G630"/>
<dbReference type="Proteomes" id="UP000610746">
    <property type="component" value="Unassembled WGS sequence"/>
</dbReference>
<protein>
    <recommendedName>
        <fullName evidence="3">Lipopolysaccharide biosynthesis protein</fullName>
    </recommendedName>
</protein>
<evidence type="ECO:0000313" key="2">
    <source>
        <dbReference type="Proteomes" id="UP000610746"/>
    </source>
</evidence>
<sequence>MKKFEGKKIIFFSAAFFNYEKVIVQQLQNFGATVDYYNERPSNSTFTKGIIRVKRNFYQKIIRNYYQNILNETSAKDYDFLLIIKGETVPVFFLKQFKIDHPATKIIYYGYDPISEYPKIANILQYFDKKLIFDRKDAVEFKMQFRPLFFNEVYLNKQETTDFKYDVCFVGSAHTDRFLVGEMVENLAKKLNLITNFYYFSNSRSVLLLKKILDRNLKKIDLAKISYDELSHIQISEIYQKSKAVLDIQKPFQNGLTMRTFEVLASGRKMITTNKDVINYPFYDKNNIAIIDRHNPVISVEFFDSSFIPLSEELLYKMSLTSWLEDVFFNEDDSFWG</sequence>
<proteinExistence type="predicted"/>
<reference evidence="1" key="1">
    <citation type="submission" date="2020-05" db="EMBL/GenBank/DDBJ databases">
        <title>Genomic Encyclopedia of Type Strains, Phase IV (KMG-V): Genome sequencing to study the core and pangenomes of soil and plant-associated prokaryotes.</title>
        <authorList>
            <person name="Whitman W."/>
        </authorList>
    </citation>
    <scope>NUCLEOTIDE SEQUENCE</scope>
    <source>
        <strain evidence="1">16F</strain>
    </source>
</reference>
<evidence type="ECO:0000313" key="1">
    <source>
        <dbReference type="EMBL" id="NRS91400.1"/>
    </source>
</evidence>
<organism evidence="1 2">
    <name type="scientific">Frigoriflavimonas asaccharolytica</name>
    <dbReference type="NCBI Taxonomy" id="2735899"/>
    <lineage>
        <taxon>Bacteria</taxon>
        <taxon>Pseudomonadati</taxon>
        <taxon>Bacteroidota</taxon>
        <taxon>Flavobacteriia</taxon>
        <taxon>Flavobacteriales</taxon>
        <taxon>Weeksellaceae</taxon>
        <taxon>Frigoriflavimonas</taxon>
    </lineage>
</organism>
<dbReference type="RefSeq" id="WP_173778027.1">
    <property type="nucleotide sequence ID" value="NZ_JABSNO010000002.1"/>
</dbReference>
<name>A0A8J8G630_9FLAO</name>
<accession>A0A8J8G630</accession>
<comment type="caution">
    <text evidence="1">The sequence shown here is derived from an EMBL/GenBank/DDBJ whole genome shotgun (WGS) entry which is preliminary data.</text>
</comment>